<evidence type="ECO:0000313" key="3">
    <source>
        <dbReference type="EMBL" id="OVA02050.1"/>
    </source>
</evidence>
<keyword evidence="4" id="KW-1185">Reference proteome</keyword>
<comment type="caution">
    <text evidence="3">The sequence shown here is derived from an EMBL/GenBank/DDBJ whole genome shotgun (WGS) entry which is preliminary data.</text>
</comment>
<name>A0A200PUZ9_MACCD</name>
<feature type="signal peptide" evidence="2">
    <location>
        <begin position="1"/>
        <end position="32"/>
    </location>
</feature>
<dbReference type="Proteomes" id="UP000195402">
    <property type="component" value="Unassembled WGS sequence"/>
</dbReference>
<organism evidence="3 4">
    <name type="scientific">Macleaya cordata</name>
    <name type="common">Five-seeded plume-poppy</name>
    <name type="synonym">Bocconia cordata</name>
    <dbReference type="NCBI Taxonomy" id="56857"/>
    <lineage>
        <taxon>Eukaryota</taxon>
        <taxon>Viridiplantae</taxon>
        <taxon>Streptophyta</taxon>
        <taxon>Embryophyta</taxon>
        <taxon>Tracheophyta</taxon>
        <taxon>Spermatophyta</taxon>
        <taxon>Magnoliopsida</taxon>
        <taxon>Ranunculales</taxon>
        <taxon>Papaveraceae</taxon>
        <taxon>Papaveroideae</taxon>
        <taxon>Macleaya</taxon>
    </lineage>
</organism>
<evidence type="ECO:0000256" key="2">
    <source>
        <dbReference type="SAM" id="SignalP"/>
    </source>
</evidence>
<proteinExistence type="predicted"/>
<reference evidence="3 4" key="1">
    <citation type="journal article" date="2017" name="Mol. Plant">
        <title>The Genome of Medicinal Plant Macleaya cordata Provides New Insights into Benzylisoquinoline Alkaloids Metabolism.</title>
        <authorList>
            <person name="Liu X."/>
            <person name="Liu Y."/>
            <person name="Huang P."/>
            <person name="Ma Y."/>
            <person name="Qing Z."/>
            <person name="Tang Q."/>
            <person name="Cao H."/>
            <person name="Cheng P."/>
            <person name="Zheng Y."/>
            <person name="Yuan Z."/>
            <person name="Zhou Y."/>
            <person name="Liu J."/>
            <person name="Tang Z."/>
            <person name="Zhuo Y."/>
            <person name="Zhang Y."/>
            <person name="Yu L."/>
            <person name="Huang J."/>
            <person name="Yang P."/>
            <person name="Peng Q."/>
            <person name="Zhang J."/>
            <person name="Jiang W."/>
            <person name="Zhang Z."/>
            <person name="Lin K."/>
            <person name="Ro D.K."/>
            <person name="Chen X."/>
            <person name="Xiong X."/>
            <person name="Shang Y."/>
            <person name="Huang S."/>
            <person name="Zeng J."/>
        </authorList>
    </citation>
    <scope>NUCLEOTIDE SEQUENCE [LARGE SCALE GENOMIC DNA]</scope>
    <source>
        <strain evidence="4">cv. BLH2017</strain>
        <tissue evidence="3">Root</tissue>
    </source>
</reference>
<accession>A0A200PUZ9</accession>
<dbReference type="PANTHER" id="PTHR34663">
    <property type="entry name" value="OS06G0637400 PROTEIN"/>
    <property type="match status" value="1"/>
</dbReference>
<dbReference type="EMBL" id="MVGT01003998">
    <property type="protein sequence ID" value="OVA02050.1"/>
    <property type="molecule type" value="Genomic_DNA"/>
</dbReference>
<dbReference type="GO" id="GO:0050793">
    <property type="term" value="P:regulation of developmental process"/>
    <property type="evidence" value="ECO:0007669"/>
    <property type="project" value="InterPro"/>
</dbReference>
<dbReference type="InParanoid" id="A0A200PUZ9"/>
<dbReference type="PANTHER" id="PTHR34663:SF9">
    <property type="entry name" value="OS06G0637400 PROTEIN"/>
    <property type="match status" value="1"/>
</dbReference>
<dbReference type="GO" id="GO:0045087">
    <property type="term" value="P:innate immune response"/>
    <property type="evidence" value="ECO:0007669"/>
    <property type="project" value="InterPro"/>
</dbReference>
<feature type="chain" id="PRO_5012397095" evidence="2">
    <location>
        <begin position="33"/>
        <end position="162"/>
    </location>
</feature>
<gene>
    <name evidence="3" type="ORF">BVC80_8963g19</name>
</gene>
<feature type="region of interest" description="Disordered" evidence="1">
    <location>
        <begin position="115"/>
        <end position="162"/>
    </location>
</feature>
<evidence type="ECO:0000256" key="1">
    <source>
        <dbReference type="SAM" id="MobiDB-lite"/>
    </source>
</evidence>
<sequence length="162" mass="16850">MARRSVLIVHSFPISHLLLLLSSTFIFGTLEARPLDVLNPAGITEGFVDGLPLGSGTIKNSAAGGGSDNNNNNKKLFMMNIAHHQTLGGIKNSGPSPGIGHKSKKLKISGKLNYRVAGPSPGEGHKYTNAKTLGGNKVSGPSPGGGGHHKKLDKGLNKSQQN</sequence>
<dbReference type="AlphaFoldDB" id="A0A200PUZ9"/>
<dbReference type="OrthoDB" id="1936010at2759"/>
<dbReference type="OMA" id="SFKPALC"/>
<protein>
    <submittedName>
        <fullName evidence="3">Uncharacterized protein</fullName>
    </submittedName>
</protein>
<dbReference type="InterPro" id="IPR044700">
    <property type="entry name" value="PIP2/PIPL1"/>
</dbReference>
<evidence type="ECO:0000313" key="4">
    <source>
        <dbReference type="Proteomes" id="UP000195402"/>
    </source>
</evidence>
<keyword evidence="2" id="KW-0732">Signal</keyword>